<evidence type="ECO:0000256" key="8">
    <source>
        <dbReference type="ARBA" id="ARBA00023209"/>
    </source>
</evidence>
<feature type="transmembrane region" description="Helical" evidence="10">
    <location>
        <begin position="128"/>
        <end position="153"/>
    </location>
</feature>
<dbReference type="NCBIfam" id="TIGR00023">
    <property type="entry name" value="glycerol-3-phosphate 1-O-acyltransferase PlsY"/>
    <property type="match status" value="1"/>
</dbReference>
<dbReference type="Pfam" id="PF02660">
    <property type="entry name" value="G3P_acyltransf"/>
    <property type="match status" value="1"/>
</dbReference>
<keyword evidence="3 10" id="KW-0808">Transferase</keyword>
<evidence type="ECO:0000256" key="5">
    <source>
        <dbReference type="ARBA" id="ARBA00022989"/>
    </source>
</evidence>
<reference evidence="11 12" key="1">
    <citation type="submission" date="2022-03" db="EMBL/GenBank/DDBJ databases">
        <title>Complete genome sequence of Lysobacter capsici VKM B-2533 and Lysobacter gummosus 10.1.1, promising sources of lytic agents.</title>
        <authorList>
            <person name="Tarlachkov S.V."/>
            <person name="Kudryakova I.V."/>
            <person name="Afoshin A.S."/>
            <person name="Leontyevskaya E.A."/>
            <person name="Leontyevskaya N.V."/>
        </authorList>
    </citation>
    <scope>NUCLEOTIDE SEQUENCE [LARGE SCALE GENOMIC DNA]</scope>
    <source>
        <strain evidence="11 12">10.1.1</strain>
    </source>
</reference>
<evidence type="ECO:0000256" key="6">
    <source>
        <dbReference type="ARBA" id="ARBA00023098"/>
    </source>
</evidence>
<comment type="subcellular location">
    <subcellularLocation>
        <location evidence="10">Cell membrane</location>
        <topology evidence="10">Multi-pass membrane protein</topology>
    </subcellularLocation>
</comment>
<sequence>MPFAALTPPLSVATAVAPLSVLLLVAAYLIGSLSGSLLLGKLRGVDIRQHGSGNAGGTNAFRTQGLRFALCVVVIDIGKGVLATWLALRFAPVAANWSVTAHGYLAAFAAVLGHVWPIWHGFRGGKGAATLVGGLAVLWPFAVPVLVAVWAVVIVASGYVGLATVIAAVSLPLLAWITDAGMPRLWFSLAAAALIVFTHRGNLARLRAGTESRFARARLLHRWRRS</sequence>
<feature type="transmembrane region" description="Helical" evidence="10">
    <location>
        <begin position="12"/>
        <end position="39"/>
    </location>
</feature>
<keyword evidence="4 10" id="KW-0812">Transmembrane</keyword>
<keyword evidence="1 10" id="KW-1003">Cell membrane</keyword>
<evidence type="ECO:0000256" key="9">
    <source>
        <dbReference type="ARBA" id="ARBA00023264"/>
    </source>
</evidence>
<accession>A0ABY3XB91</accession>
<feature type="transmembrane region" description="Helical" evidence="10">
    <location>
        <begin position="159"/>
        <end position="178"/>
    </location>
</feature>
<dbReference type="PANTHER" id="PTHR30309">
    <property type="entry name" value="INNER MEMBRANE PROTEIN YGIH"/>
    <property type="match status" value="1"/>
</dbReference>
<comment type="catalytic activity">
    <reaction evidence="10">
        <text>an acyl phosphate + sn-glycerol 3-phosphate = a 1-acyl-sn-glycero-3-phosphate + phosphate</text>
        <dbReference type="Rhea" id="RHEA:34075"/>
        <dbReference type="ChEBI" id="CHEBI:43474"/>
        <dbReference type="ChEBI" id="CHEBI:57597"/>
        <dbReference type="ChEBI" id="CHEBI:57970"/>
        <dbReference type="ChEBI" id="CHEBI:59918"/>
        <dbReference type="EC" id="2.3.1.275"/>
    </reaction>
</comment>
<keyword evidence="6 10" id="KW-0443">Lipid metabolism</keyword>
<comment type="subunit">
    <text evidence="10">Probably interacts with PlsX.</text>
</comment>
<keyword evidence="5 10" id="KW-1133">Transmembrane helix</keyword>
<evidence type="ECO:0000313" key="11">
    <source>
        <dbReference type="EMBL" id="UNP28706.1"/>
    </source>
</evidence>
<comment type="pathway">
    <text evidence="10">Lipid metabolism; phospholipid metabolism.</text>
</comment>
<keyword evidence="12" id="KW-1185">Reference proteome</keyword>
<comment type="similarity">
    <text evidence="10">Belongs to the PlsY family.</text>
</comment>
<dbReference type="InterPro" id="IPR003811">
    <property type="entry name" value="G3P_acylTferase_PlsY"/>
</dbReference>
<dbReference type="Proteomes" id="UP000829194">
    <property type="component" value="Chromosome"/>
</dbReference>
<evidence type="ECO:0000256" key="3">
    <source>
        <dbReference type="ARBA" id="ARBA00022679"/>
    </source>
</evidence>
<evidence type="ECO:0000256" key="4">
    <source>
        <dbReference type="ARBA" id="ARBA00022692"/>
    </source>
</evidence>
<keyword evidence="2 10" id="KW-0444">Lipid biosynthesis</keyword>
<evidence type="ECO:0000313" key="12">
    <source>
        <dbReference type="Proteomes" id="UP000829194"/>
    </source>
</evidence>
<feature type="transmembrane region" description="Helical" evidence="10">
    <location>
        <begin position="68"/>
        <end position="88"/>
    </location>
</feature>
<keyword evidence="9 10" id="KW-1208">Phospholipid metabolism</keyword>
<dbReference type="EMBL" id="CP093547">
    <property type="protein sequence ID" value="UNP28706.1"/>
    <property type="molecule type" value="Genomic_DNA"/>
</dbReference>
<dbReference type="HAMAP" id="MF_01043">
    <property type="entry name" value="PlsY"/>
    <property type="match status" value="1"/>
</dbReference>
<protein>
    <recommendedName>
        <fullName evidence="10">Glycerol-3-phosphate acyltransferase</fullName>
    </recommendedName>
    <alternativeName>
        <fullName evidence="10">Acyl-PO4 G3P acyltransferase</fullName>
    </alternativeName>
    <alternativeName>
        <fullName evidence="10">Acyl-phosphate--glycerol-3-phosphate acyltransferase</fullName>
    </alternativeName>
    <alternativeName>
        <fullName evidence="10">G3P acyltransferase</fullName>
        <shortName evidence="10">GPAT</shortName>
        <ecNumber evidence="10">2.3.1.275</ecNumber>
    </alternativeName>
    <alternativeName>
        <fullName evidence="10">Lysophosphatidic acid synthase</fullName>
        <shortName evidence="10">LPA synthase</shortName>
    </alternativeName>
</protein>
<evidence type="ECO:0000256" key="10">
    <source>
        <dbReference type="HAMAP-Rule" id="MF_01043"/>
    </source>
</evidence>
<organism evidence="11 12">
    <name type="scientific">Lysobacter gummosus</name>
    <dbReference type="NCBI Taxonomy" id="262324"/>
    <lineage>
        <taxon>Bacteria</taxon>
        <taxon>Pseudomonadati</taxon>
        <taxon>Pseudomonadota</taxon>
        <taxon>Gammaproteobacteria</taxon>
        <taxon>Lysobacterales</taxon>
        <taxon>Lysobacteraceae</taxon>
        <taxon>Lysobacter</taxon>
    </lineage>
</organism>
<keyword evidence="11" id="KW-0012">Acyltransferase</keyword>
<name>A0ABY3XB91_9GAMM</name>
<feature type="transmembrane region" description="Helical" evidence="10">
    <location>
        <begin position="94"/>
        <end position="116"/>
    </location>
</feature>
<evidence type="ECO:0000256" key="7">
    <source>
        <dbReference type="ARBA" id="ARBA00023136"/>
    </source>
</evidence>
<comment type="function">
    <text evidence="10">Catalyzes the transfer of an acyl group from acyl-phosphate (acyl-PO(4)) to glycerol-3-phosphate (G3P) to form lysophosphatidic acid (LPA). This enzyme utilizes acyl-phosphate as fatty acyl donor, but not acyl-CoA or acyl-ACP.</text>
</comment>
<dbReference type="RefSeq" id="WP_057944269.1">
    <property type="nucleotide sequence ID" value="NZ_CP011131.1"/>
</dbReference>
<dbReference type="SMART" id="SM01207">
    <property type="entry name" value="G3P_acyltransf"/>
    <property type="match status" value="1"/>
</dbReference>
<evidence type="ECO:0000256" key="2">
    <source>
        <dbReference type="ARBA" id="ARBA00022516"/>
    </source>
</evidence>
<keyword evidence="7 10" id="KW-0472">Membrane</keyword>
<proteinExistence type="inferred from homology"/>
<keyword evidence="8 10" id="KW-0594">Phospholipid biosynthesis</keyword>
<dbReference type="EC" id="2.3.1.275" evidence="10"/>
<evidence type="ECO:0000256" key="1">
    <source>
        <dbReference type="ARBA" id="ARBA00022475"/>
    </source>
</evidence>
<dbReference type="GO" id="GO:0004366">
    <property type="term" value="F:glycerol-3-phosphate O-acyltransferase activity"/>
    <property type="evidence" value="ECO:0007669"/>
    <property type="project" value="UniProtKB-EC"/>
</dbReference>
<dbReference type="PANTHER" id="PTHR30309:SF0">
    <property type="entry name" value="GLYCEROL-3-PHOSPHATE ACYLTRANSFERASE-RELATED"/>
    <property type="match status" value="1"/>
</dbReference>
<gene>
    <name evidence="10 11" type="primary">plsY</name>
    <name evidence="11" type="ORF">MOV92_19820</name>
</gene>